<accession>A0A2V1PA44</accession>
<gene>
    <name evidence="4" type="ORF">DFK10_02855</name>
</gene>
<dbReference type="PROSITE" id="PS51257">
    <property type="entry name" value="PROKAR_LIPOPROTEIN"/>
    <property type="match status" value="1"/>
</dbReference>
<dbReference type="GO" id="GO:0019867">
    <property type="term" value="C:outer membrane"/>
    <property type="evidence" value="ECO:0007669"/>
    <property type="project" value="InterPro"/>
</dbReference>
<reference evidence="5" key="1">
    <citation type="submission" date="2018-05" db="EMBL/GenBank/DDBJ databases">
        <authorList>
            <person name="Du Z."/>
            <person name="Wang X."/>
        </authorList>
    </citation>
    <scope>NUCLEOTIDE SEQUENCE [LARGE SCALE GENOMIC DNA]</scope>
    <source>
        <strain evidence="5">WDS4C29</strain>
    </source>
</reference>
<keyword evidence="2" id="KW-0472">Membrane</keyword>
<evidence type="ECO:0000259" key="3">
    <source>
        <dbReference type="Pfam" id="PF04355"/>
    </source>
</evidence>
<keyword evidence="5" id="KW-1185">Reference proteome</keyword>
<dbReference type="RefSeq" id="WP_109386371.1">
    <property type="nucleotide sequence ID" value="NZ_QETF01000002.1"/>
</dbReference>
<comment type="caution">
    <text evidence="4">The sequence shown here is derived from an EMBL/GenBank/DDBJ whole genome shotgun (WGS) entry which is preliminary data.</text>
</comment>
<name>A0A2V1PA44_9RHOB</name>
<dbReference type="Pfam" id="PF04355">
    <property type="entry name" value="BamE"/>
    <property type="match status" value="1"/>
</dbReference>
<evidence type="ECO:0000256" key="2">
    <source>
        <dbReference type="ARBA" id="ARBA00023136"/>
    </source>
</evidence>
<evidence type="ECO:0000313" key="5">
    <source>
        <dbReference type="Proteomes" id="UP000245293"/>
    </source>
</evidence>
<dbReference type="OrthoDB" id="7203955at2"/>
<keyword evidence="1" id="KW-0732">Signal</keyword>
<dbReference type="EMBL" id="QETF01000002">
    <property type="protein sequence ID" value="PWG18207.1"/>
    <property type="molecule type" value="Genomic_DNA"/>
</dbReference>
<evidence type="ECO:0000313" key="4">
    <source>
        <dbReference type="EMBL" id="PWG18207.1"/>
    </source>
</evidence>
<dbReference type="InterPro" id="IPR037873">
    <property type="entry name" value="BamE-like"/>
</dbReference>
<sequence>MSSTAKRIRTAILVAALGVSVGCTAIYRNHGYIPTDEDLAEVVIGIDTRASVEDVAGPPTTGSAMGDGNYYYVQSRFRHFGLTEPTEVEREVLAVSFDEAGVVRNIERFGLEDGQVVRLSRRVTDDGIQDTTFLGQLFGAFGNFDAGSILNPPGS</sequence>
<dbReference type="Proteomes" id="UP000245293">
    <property type="component" value="Unassembled WGS sequence"/>
</dbReference>
<dbReference type="InterPro" id="IPR007450">
    <property type="entry name" value="BamE_dom"/>
</dbReference>
<protein>
    <submittedName>
        <fullName evidence="4">Lipo-like protein</fullName>
    </submittedName>
</protein>
<feature type="domain" description="Outer membrane protein assembly factor BamE" evidence="3">
    <location>
        <begin position="31"/>
        <end position="106"/>
    </location>
</feature>
<dbReference type="Gene3D" id="3.30.1450.10">
    <property type="match status" value="1"/>
</dbReference>
<evidence type="ECO:0000256" key="1">
    <source>
        <dbReference type="ARBA" id="ARBA00022729"/>
    </source>
</evidence>
<proteinExistence type="predicted"/>
<dbReference type="AlphaFoldDB" id="A0A2V1PA44"/>
<organism evidence="4 5">
    <name type="scientific">Salibaculum griseiflavum</name>
    <dbReference type="NCBI Taxonomy" id="1914409"/>
    <lineage>
        <taxon>Bacteria</taxon>
        <taxon>Pseudomonadati</taxon>
        <taxon>Pseudomonadota</taxon>
        <taxon>Alphaproteobacteria</taxon>
        <taxon>Rhodobacterales</taxon>
        <taxon>Roseobacteraceae</taxon>
        <taxon>Salibaculum</taxon>
    </lineage>
</organism>